<feature type="compositionally biased region" description="Gly residues" evidence="1">
    <location>
        <begin position="241"/>
        <end position="254"/>
    </location>
</feature>
<feature type="domain" description="Autotransporter" evidence="2">
    <location>
        <begin position="757"/>
        <end position="1048"/>
    </location>
</feature>
<dbReference type="SMART" id="SM00869">
    <property type="entry name" value="Autotransporter"/>
    <property type="match status" value="1"/>
</dbReference>
<dbReference type="Gene3D" id="2.40.128.130">
    <property type="entry name" value="Autotransporter beta-domain"/>
    <property type="match status" value="1"/>
</dbReference>
<dbReference type="NCBIfam" id="TIGR01414">
    <property type="entry name" value="autotrans_barl"/>
    <property type="match status" value="1"/>
</dbReference>
<dbReference type="Gene3D" id="2.160.20.20">
    <property type="match status" value="1"/>
</dbReference>
<evidence type="ECO:0000313" key="3">
    <source>
        <dbReference type="EMBL" id="CAB3909952.1"/>
    </source>
</evidence>
<reference evidence="3 4" key="1">
    <citation type="submission" date="2020-04" db="EMBL/GenBank/DDBJ databases">
        <authorList>
            <person name="De Canck E."/>
        </authorList>
    </citation>
    <scope>NUCLEOTIDE SEQUENCE [LARGE SCALE GENOMIC DNA]</scope>
    <source>
        <strain evidence="3 4">LMG 3415</strain>
    </source>
</reference>
<feature type="region of interest" description="Disordered" evidence="1">
    <location>
        <begin position="141"/>
        <end position="178"/>
    </location>
</feature>
<dbReference type="InterPro" id="IPR005546">
    <property type="entry name" value="Autotransporte_beta"/>
</dbReference>
<feature type="compositionally biased region" description="Gly residues" evidence="1">
    <location>
        <begin position="141"/>
        <end position="152"/>
    </location>
</feature>
<evidence type="ECO:0000313" key="4">
    <source>
        <dbReference type="Proteomes" id="UP000507140"/>
    </source>
</evidence>
<dbReference type="SUPFAM" id="SSF51126">
    <property type="entry name" value="Pectin lyase-like"/>
    <property type="match status" value="1"/>
</dbReference>
<dbReference type="InterPro" id="IPR006315">
    <property type="entry name" value="OM_autotransptr_brl_dom"/>
</dbReference>
<dbReference type="PROSITE" id="PS51208">
    <property type="entry name" value="AUTOTRANSPORTER"/>
    <property type="match status" value="1"/>
</dbReference>
<feature type="compositionally biased region" description="Gly residues" evidence="1">
    <location>
        <begin position="267"/>
        <end position="284"/>
    </location>
</feature>
<protein>
    <recommendedName>
        <fullName evidence="2">Autotransporter domain-containing protein</fullName>
    </recommendedName>
</protein>
<dbReference type="SUPFAM" id="SSF103515">
    <property type="entry name" value="Autotransporter"/>
    <property type="match status" value="1"/>
</dbReference>
<accession>A0ABM8LJV5</accession>
<proteinExistence type="predicted"/>
<name>A0ABM8LJV5_9BURK</name>
<dbReference type="InterPro" id="IPR012332">
    <property type="entry name" value="Autotransporter_pectin_lyase_C"/>
</dbReference>
<dbReference type="Proteomes" id="UP000507140">
    <property type="component" value="Unassembled WGS sequence"/>
</dbReference>
<comment type="caution">
    <text evidence="3">The sequence shown here is derived from an EMBL/GenBank/DDBJ whole genome shotgun (WGS) entry which is preliminary data.</text>
</comment>
<evidence type="ECO:0000259" key="2">
    <source>
        <dbReference type="PROSITE" id="PS51208"/>
    </source>
</evidence>
<feature type="compositionally biased region" description="Gly residues" evidence="1">
    <location>
        <begin position="163"/>
        <end position="178"/>
    </location>
</feature>
<dbReference type="InterPro" id="IPR036709">
    <property type="entry name" value="Autotransporte_beta_dom_sf"/>
</dbReference>
<feature type="region of interest" description="Disordered" evidence="1">
    <location>
        <begin position="214"/>
        <end position="286"/>
    </location>
</feature>
<dbReference type="InterPro" id="IPR011050">
    <property type="entry name" value="Pectin_lyase_fold/virulence"/>
</dbReference>
<feature type="compositionally biased region" description="Gly residues" evidence="1">
    <location>
        <begin position="56"/>
        <end position="69"/>
    </location>
</feature>
<organism evidence="3 4">
    <name type="scientific">Achromobacter mucicolens</name>
    <dbReference type="NCBI Taxonomy" id="1389922"/>
    <lineage>
        <taxon>Bacteria</taxon>
        <taxon>Pseudomonadati</taxon>
        <taxon>Pseudomonadota</taxon>
        <taxon>Betaproteobacteria</taxon>
        <taxon>Burkholderiales</taxon>
        <taxon>Alcaligenaceae</taxon>
        <taxon>Achromobacter</taxon>
    </lineage>
</organism>
<feature type="compositionally biased region" description="Gly residues" evidence="1">
    <location>
        <begin position="214"/>
        <end position="230"/>
    </location>
</feature>
<gene>
    <name evidence="3" type="ORF">LMG3415_04915</name>
</gene>
<dbReference type="Pfam" id="PF03797">
    <property type="entry name" value="Autotransporter"/>
    <property type="match status" value="1"/>
</dbReference>
<sequence>MNVDSRAALRRANSTPFLKTRTNTIKLCVGLLLLSVDVPHPAVAAGGIVGASGAGGQGGASNGGRGGDGGDGHAALDLTTSYTTAGDVEGGAGGGGGGGGGGGHGHSMGGAGGAGGNGGAGIVISGDAVVLHNDGWSIRGGKGGGGGGGGGSTFHFSVEADGGRGGDGSTGAGGAAGGGGGGGAYIRTGFGGDGGHGGEDGLVGGGGPLGVSWAGGGGGGGGSSINGGSAGQDVWPVLSEGVGGPGGTAGGASGVNGDDAQPYEGFAPGGGGGGAPGGAGGDGGQYTRLDLNGGGGAGSSNHAVYVTGADSVIINSGAIMAGPVNQDTAIKYAGTASNATLMLREGSVIQGLVDATESAGRNTLVLDGGAALAFDVGKIGDGAQGQYLGFNAFEKTSDGIWALTGSPSLALTPWTLLGGWLAITDDAALGDVAGGLVFDGGGLQLNASMSSQRDFQLRGDGAVHTAAGTASVMQGTISGSGSLTKTGSGTWIILGSDSGSGNTTQAGPLTHTGVTRVDEGMLVIHGTALGQADHAAASVAGASNATLSLANGARLDGQMDGPNLIIDATSRWNVLADAATAAQDINLSRVNALQLAGSIAFSPPSEAANNQAGRTFTANNLVGAGGEVQLYVNPTGAADHLTLTQGATGLTYLKLITPGGFGDPLAGDGLLVVKAGASTDHAFLQTPGQPTQAGAFNYGLVQGARNGAADLANNWYLFSDIRPEVSIYSQLGNQALRQSEVAVGSFNERMGATETLARTVYPYVWARSLGVLERRDGAPQGIRQANVAVESRLGGLQVGTDLFVASKGIGRQSVGVFGTAMVSRNDVSHYQASTRSTVDAGRSDQTLYGLGAYYTLMDGKGGYADFVGQVSRYGVKTQSRGAHGTSLQTSGWGAALSAEAGKAFDVRDGRGLRVEPQAQVMVQHVKLRDAEDSVGRVALPGLNALHSRVSLKLSKVWGEQPQTQSHGWLMLSYRHTLGSSSSSYPSATQGDIAFDNDLDGSRVGLAAGYDRRAGRNTFVNVRVQAEQGLGSASGLRAVAGSLGVKYLF</sequence>
<keyword evidence="4" id="KW-1185">Reference proteome</keyword>
<evidence type="ECO:0000256" key="1">
    <source>
        <dbReference type="SAM" id="MobiDB-lite"/>
    </source>
</evidence>
<feature type="region of interest" description="Disordered" evidence="1">
    <location>
        <begin position="56"/>
        <end position="76"/>
    </location>
</feature>
<dbReference type="EMBL" id="CADIKR010000007">
    <property type="protein sequence ID" value="CAB3909952.1"/>
    <property type="molecule type" value="Genomic_DNA"/>
</dbReference>